<accession>A0A5C6BV32</accession>
<dbReference type="NCBIfam" id="TIGR02532">
    <property type="entry name" value="IV_pilin_GFxxxE"/>
    <property type="match status" value="1"/>
</dbReference>
<gene>
    <name evidence="3" type="ORF">Poly21_24960</name>
</gene>
<reference evidence="3 4" key="1">
    <citation type="journal article" date="2020" name="Antonie Van Leeuwenhoek">
        <title>Rhodopirellula heiligendammensis sp. nov., Rhodopirellula pilleata sp. nov., and Rhodopirellula solitaria sp. nov. isolated from natural or artificial marine surfaces in Northern Germany and California, USA, and emended description of the genus Rhodopirellula.</title>
        <authorList>
            <person name="Kallscheuer N."/>
            <person name="Wiegand S."/>
            <person name="Jogler M."/>
            <person name="Boedeker C."/>
            <person name="Peeters S.H."/>
            <person name="Rast P."/>
            <person name="Heuer A."/>
            <person name="Jetten M.S.M."/>
            <person name="Rohde M."/>
            <person name="Jogler C."/>
        </authorList>
    </citation>
    <scope>NUCLEOTIDE SEQUENCE [LARGE SCALE GENOMIC DNA]</scope>
    <source>
        <strain evidence="3 4">Poly21</strain>
    </source>
</reference>
<dbReference type="RefSeq" id="WP_146407208.1">
    <property type="nucleotide sequence ID" value="NZ_SJPU01000002.1"/>
</dbReference>
<dbReference type="InterPro" id="IPR012902">
    <property type="entry name" value="N_methyl_site"/>
</dbReference>
<proteinExistence type="predicted"/>
<evidence type="ECO:0000313" key="3">
    <source>
        <dbReference type="EMBL" id="TWU15301.1"/>
    </source>
</evidence>
<keyword evidence="1" id="KW-0472">Membrane</keyword>
<dbReference type="Proteomes" id="UP000319908">
    <property type="component" value="Unassembled WGS sequence"/>
</dbReference>
<dbReference type="AlphaFoldDB" id="A0A5C6BV32"/>
<feature type="transmembrane region" description="Helical" evidence="1">
    <location>
        <begin position="34"/>
        <end position="58"/>
    </location>
</feature>
<dbReference type="Gene3D" id="3.30.700.10">
    <property type="entry name" value="Glycoprotein, Type 4 Pilin"/>
    <property type="match status" value="1"/>
</dbReference>
<keyword evidence="4" id="KW-1185">Reference proteome</keyword>
<organism evidence="3 4">
    <name type="scientific">Allorhodopirellula heiligendammensis</name>
    <dbReference type="NCBI Taxonomy" id="2714739"/>
    <lineage>
        <taxon>Bacteria</taxon>
        <taxon>Pseudomonadati</taxon>
        <taxon>Planctomycetota</taxon>
        <taxon>Planctomycetia</taxon>
        <taxon>Pirellulales</taxon>
        <taxon>Pirellulaceae</taxon>
        <taxon>Allorhodopirellula</taxon>
    </lineage>
</organism>
<dbReference type="Pfam" id="PF07596">
    <property type="entry name" value="SBP_bac_10"/>
    <property type="match status" value="1"/>
</dbReference>
<dbReference type="SUPFAM" id="SSF54523">
    <property type="entry name" value="Pili subunits"/>
    <property type="match status" value="1"/>
</dbReference>
<dbReference type="InterPro" id="IPR045584">
    <property type="entry name" value="Pilin-like"/>
</dbReference>
<dbReference type="OrthoDB" id="261883at2"/>
<name>A0A5C6BV32_9BACT</name>
<keyword evidence="1" id="KW-1133">Transmembrane helix</keyword>
<dbReference type="PANTHER" id="PTHR30093:SF2">
    <property type="entry name" value="TYPE II SECRETION SYSTEM PROTEIN H"/>
    <property type="match status" value="1"/>
</dbReference>
<evidence type="ECO:0000256" key="1">
    <source>
        <dbReference type="SAM" id="Phobius"/>
    </source>
</evidence>
<evidence type="ECO:0000313" key="4">
    <source>
        <dbReference type="Proteomes" id="UP000319908"/>
    </source>
</evidence>
<dbReference type="Pfam" id="PF07963">
    <property type="entry name" value="N_methyl"/>
    <property type="match status" value="1"/>
</dbReference>
<dbReference type="PANTHER" id="PTHR30093">
    <property type="entry name" value="GENERAL SECRETION PATHWAY PROTEIN G"/>
    <property type="match status" value="1"/>
</dbReference>
<dbReference type="EMBL" id="SJPU01000002">
    <property type="protein sequence ID" value="TWU15301.1"/>
    <property type="molecule type" value="Genomic_DNA"/>
</dbReference>
<feature type="domain" description="DUF1559" evidence="2">
    <location>
        <begin position="59"/>
        <end position="341"/>
    </location>
</feature>
<evidence type="ECO:0000259" key="2">
    <source>
        <dbReference type="Pfam" id="PF07596"/>
    </source>
</evidence>
<dbReference type="NCBIfam" id="TIGR04294">
    <property type="entry name" value="pre_pil_HX9DG"/>
    <property type="match status" value="1"/>
</dbReference>
<dbReference type="InterPro" id="IPR011453">
    <property type="entry name" value="DUF1559"/>
</dbReference>
<protein>
    <recommendedName>
        <fullName evidence="2">DUF1559 domain-containing protein</fullName>
    </recommendedName>
</protein>
<dbReference type="InterPro" id="IPR027558">
    <property type="entry name" value="Pre_pil_HX9DG_C"/>
</dbReference>
<sequence length="359" mass="38484">MIALPLYLMISTFTPRGFAPTRKSTRLAIQPCAAFTLVELLVVIAIIGVLVGLLLPAVQAAREAARRMQCSNNLKQLGLSVHNYQSAFGVLPAQSTAPGPGRDFTMRRGSWLTATLPFFEQEGLFQTFDKRFHWHDPRNAAAVATTVPMLSCPSVPDRRGFEWTVLVDYPGGSSSYSLTPRDFYDGATTDYSNVGGVGTQLNASLPPARQLSDPNNCGVLKTTSGRFADVLDGLSNTILVVECAARPELYQNGRYVADGAVKTWSGTSSVTRPFPTGGVWASHSKGFLVDGAQSDGNTAIRPGPCSVNCSNDNEVYSFHVGGANVLMSDGAVRFITASLPMEQLVALVSRNGREVASIE</sequence>
<comment type="caution">
    <text evidence="3">The sequence shown here is derived from an EMBL/GenBank/DDBJ whole genome shotgun (WGS) entry which is preliminary data.</text>
</comment>
<keyword evidence="1" id="KW-0812">Transmembrane</keyword>